<name>A0A8S3YNM8_9EUPU</name>
<dbReference type="GO" id="GO:0016197">
    <property type="term" value="P:endosomal transport"/>
    <property type="evidence" value="ECO:0007669"/>
    <property type="project" value="TreeGrafter"/>
</dbReference>
<protein>
    <recommendedName>
        <fullName evidence="2">Methyltransferase FkbM domain-containing protein</fullName>
    </recommendedName>
</protein>
<feature type="transmembrane region" description="Helical" evidence="1">
    <location>
        <begin position="20"/>
        <end position="40"/>
    </location>
</feature>
<keyword evidence="1" id="KW-1133">Transmembrane helix</keyword>
<dbReference type="InterPro" id="IPR053202">
    <property type="entry name" value="EGF_Rcpt_Signaling_Reg"/>
</dbReference>
<evidence type="ECO:0000256" key="1">
    <source>
        <dbReference type="SAM" id="Phobius"/>
    </source>
</evidence>
<dbReference type="GO" id="GO:0005794">
    <property type="term" value="C:Golgi apparatus"/>
    <property type="evidence" value="ECO:0007669"/>
    <property type="project" value="TreeGrafter"/>
</dbReference>
<dbReference type="OrthoDB" id="6352234at2759"/>
<reference evidence="3" key="1">
    <citation type="submission" date="2021-04" db="EMBL/GenBank/DDBJ databases">
        <authorList>
            <consortium name="Molecular Ecology Group"/>
        </authorList>
    </citation>
    <scope>NUCLEOTIDE SEQUENCE</scope>
</reference>
<evidence type="ECO:0000313" key="4">
    <source>
        <dbReference type="Proteomes" id="UP000678393"/>
    </source>
</evidence>
<dbReference type="Proteomes" id="UP000678393">
    <property type="component" value="Unassembled WGS sequence"/>
</dbReference>
<dbReference type="PANTHER" id="PTHR34009:SF2">
    <property type="entry name" value="PROTEIN STAR"/>
    <property type="match status" value="1"/>
</dbReference>
<proteinExistence type="predicted"/>
<dbReference type="GO" id="GO:0005886">
    <property type="term" value="C:plasma membrane"/>
    <property type="evidence" value="ECO:0007669"/>
    <property type="project" value="TreeGrafter"/>
</dbReference>
<sequence>MFGRKFLPQSSQRRLKKFIFLMILVTTLFVVMVTAGMYGLSLLDSSMSLVKADIVESKPRIAIPSDGDYRLESPLKSDFSRGQSKIIDDLLGSQKDGFFVELGAGDGETNSVSLFFERERNWGGVLVEANESKHRQAVGKRRKSLMWNFRLRMDEDMTTDTKDDIRLERLFQMINRTSIDLLAINLNGFESELIKQIDLAKYNIRVITVELQNTVSKERYMAITDYLTSRGYTVAHHLINTMLGKKDVVYTKL</sequence>
<comment type="caution">
    <text evidence="3">The sequence shown here is derived from an EMBL/GenBank/DDBJ whole genome shotgun (WGS) entry which is preliminary data.</text>
</comment>
<dbReference type="GO" id="GO:0031902">
    <property type="term" value="C:late endosome membrane"/>
    <property type="evidence" value="ECO:0007669"/>
    <property type="project" value="TreeGrafter"/>
</dbReference>
<dbReference type="EMBL" id="CAJHNH020000358">
    <property type="protein sequence ID" value="CAG5117162.1"/>
    <property type="molecule type" value="Genomic_DNA"/>
</dbReference>
<organism evidence="3 4">
    <name type="scientific">Candidula unifasciata</name>
    <dbReference type="NCBI Taxonomy" id="100452"/>
    <lineage>
        <taxon>Eukaryota</taxon>
        <taxon>Metazoa</taxon>
        <taxon>Spiralia</taxon>
        <taxon>Lophotrochozoa</taxon>
        <taxon>Mollusca</taxon>
        <taxon>Gastropoda</taxon>
        <taxon>Heterobranchia</taxon>
        <taxon>Euthyneura</taxon>
        <taxon>Panpulmonata</taxon>
        <taxon>Eupulmonata</taxon>
        <taxon>Stylommatophora</taxon>
        <taxon>Helicina</taxon>
        <taxon>Helicoidea</taxon>
        <taxon>Geomitridae</taxon>
        <taxon>Candidula</taxon>
    </lineage>
</organism>
<keyword evidence="1" id="KW-0812">Transmembrane</keyword>
<gene>
    <name evidence="3" type="ORF">CUNI_LOCUS2720</name>
</gene>
<dbReference type="GO" id="GO:0005789">
    <property type="term" value="C:endoplasmic reticulum membrane"/>
    <property type="evidence" value="ECO:0007669"/>
    <property type="project" value="TreeGrafter"/>
</dbReference>
<accession>A0A8S3YNM8</accession>
<dbReference type="Pfam" id="PF05050">
    <property type="entry name" value="Methyltransf_21"/>
    <property type="match status" value="1"/>
</dbReference>
<keyword evidence="1" id="KW-0472">Membrane</keyword>
<feature type="domain" description="Methyltransferase FkbM" evidence="2">
    <location>
        <begin position="147"/>
        <end position="233"/>
    </location>
</feature>
<evidence type="ECO:0000313" key="3">
    <source>
        <dbReference type="EMBL" id="CAG5117162.1"/>
    </source>
</evidence>
<keyword evidence="4" id="KW-1185">Reference proteome</keyword>
<dbReference type="InterPro" id="IPR006342">
    <property type="entry name" value="FkbM_mtfrase"/>
</dbReference>
<dbReference type="AlphaFoldDB" id="A0A8S3YNM8"/>
<evidence type="ECO:0000259" key="2">
    <source>
        <dbReference type="Pfam" id="PF05050"/>
    </source>
</evidence>
<dbReference type="GO" id="GO:0006888">
    <property type="term" value="P:endoplasmic reticulum to Golgi vesicle-mediated transport"/>
    <property type="evidence" value="ECO:0007669"/>
    <property type="project" value="TreeGrafter"/>
</dbReference>
<dbReference type="PANTHER" id="PTHR34009">
    <property type="entry name" value="PROTEIN STAR"/>
    <property type="match status" value="1"/>
</dbReference>